<evidence type="ECO:0000256" key="8">
    <source>
        <dbReference type="ARBA" id="ARBA00023049"/>
    </source>
</evidence>
<evidence type="ECO:0000256" key="4">
    <source>
        <dbReference type="ARBA" id="ARBA00022670"/>
    </source>
</evidence>
<feature type="domain" description="Peptidase M13 N-terminal" evidence="10">
    <location>
        <begin position="128"/>
        <end position="514"/>
    </location>
</feature>
<reference evidence="11 12" key="1">
    <citation type="journal article" date="2016" name="Genome Biol. Evol.">
        <title>Gene Family Evolution Reflects Adaptation to Soil Environmental Stressors in the Genome of the Collembolan Orchesella cincta.</title>
        <authorList>
            <person name="Faddeeva-Vakhrusheva A."/>
            <person name="Derks M.F."/>
            <person name="Anvar S.Y."/>
            <person name="Agamennone V."/>
            <person name="Suring W."/>
            <person name="Smit S."/>
            <person name="van Straalen N.M."/>
            <person name="Roelofs D."/>
        </authorList>
    </citation>
    <scope>NUCLEOTIDE SEQUENCE [LARGE SCALE GENOMIC DNA]</scope>
    <source>
        <tissue evidence="11">Mixed pool</tissue>
    </source>
</reference>
<dbReference type="Proteomes" id="UP000094527">
    <property type="component" value="Unassembled WGS sequence"/>
</dbReference>
<dbReference type="STRING" id="48709.A0A1D2MNR7"/>
<evidence type="ECO:0000256" key="2">
    <source>
        <dbReference type="ARBA" id="ARBA00004401"/>
    </source>
</evidence>
<dbReference type="Pfam" id="PF05649">
    <property type="entry name" value="Peptidase_M13_N"/>
    <property type="match status" value="1"/>
</dbReference>
<dbReference type="AlphaFoldDB" id="A0A1D2MNR7"/>
<evidence type="ECO:0000259" key="9">
    <source>
        <dbReference type="Pfam" id="PF01431"/>
    </source>
</evidence>
<protein>
    <submittedName>
        <fullName evidence="11">Neprilysin-11</fullName>
    </submittedName>
</protein>
<feature type="domain" description="Peptidase M13 C-terminal" evidence="9">
    <location>
        <begin position="597"/>
        <end position="734"/>
    </location>
</feature>
<dbReference type="GO" id="GO:0005886">
    <property type="term" value="C:plasma membrane"/>
    <property type="evidence" value="ECO:0007669"/>
    <property type="project" value="UniProtKB-SubCell"/>
</dbReference>
<dbReference type="InterPro" id="IPR008753">
    <property type="entry name" value="Peptidase_M13_N"/>
</dbReference>
<dbReference type="InterPro" id="IPR024079">
    <property type="entry name" value="MetalloPept_cat_dom_sf"/>
</dbReference>
<dbReference type="SUPFAM" id="SSF55486">
    <property type="entry name" value="Metalloproteases ('zincins'), catalytic domain"/>
    <property type="match status" value="1"/>
</dbReference>
<name>A0A1D2MNR7_ORCCI</name>
<comment type="caution">
    <text evidence="11">The sequence shown here is derived from an EMBL/GenBank/DDBJ whole genome shotgun (WGS) entry which is preliminary data.</text>
</comment>
<dbReference type="GO" id="GO:0046872">
    <property type="term" value="F:metal ion binding"/>
    <property type="evidence" value="ECO:0007669"/>
    <property type="project" value="UniProtKB-KW"/>
</dbReference>
<sequence>MHSISFHTVAVQMPMMPTKINSNPHGSSGSAGTGSTTYINIGGLLVPMKQQGFASIMGWSLPQNVNIAIPTVSPKDNIKTPFSELPSIHNDIFDNAIVSTPVNDVCTSETCQHEAWNIKAQMDEKMDPCDDFHAFACGGFTRNTRIAKDQIEVTQFSILRDKVASQLRVLFEENIEPREAKPFALAKKMYKSCMNTGLLERLRFEPLLKVLKEVGGWPVLLGNEWRSSKDSWQRWENLVVWFKELGLNMDYFVKIAVEQDVRNVEKRYITIGEPTLSINDEVMKRGLNEPVVNAYYKYMVEMAVQIGARRDTAKREMLDAANFEINMAKCFFRHAGSKSGNFYNPMTIQQMNLQYPSIPWLELFQRIMPPTVSITKDEIIMVSVPAFLVWLPKLIQVMANYAVWRVVSASVPYLHGSARSQQLEFMSSITGQKQRQPRWKECTTIVQTNLGNAAGAMYVRRYFNEKSKSEAMEMVRDIQRAFLDILNENDWMDSYTKGKAREKAQEMSVHIGYPEEHKSDAKITALYSHFDFKADDYFGNIRNLVSGATTMAFGSLRKPVRRSEWATHGKNAVVNAFYMPLENSIQFPAAILQGATKQTFDSKKQCIIDQYSAFKSPSTGLKLDGEKSQGENIADNGGIKQAYRGYQYWLQRNGGKEKSLSGLTYTPKQLFWIAAAQNWCSVQREEAYKHNILTGVHSPAEFRVRGTFANSEDFARDFQCQRGKRMNPVKKCSVW</sequence>
<evidence type="ECO:0000256" key="7">
    <source>
        <dbReference type="ARBA" id="ARBA00022833"/>
    </source>
</evidence>
<keyword evidence="5" id="KW-0479">Metal-binding</keyword>
<evidence type="ECO:0000256" key="6">
    <source>
        <dbReference type="ARBA" id="ARBA00022801"/>
    </source>
</evidence>
<dbReference type="CDD" id="cd08662">
    <property type="entry name" value="M13"/>
    <property type="match status" value="1"/>
</dbReference>
<evidence type="ECO:0000256" key="5">
    <source>
        <dbReference type="ARBA" id="ARBA00022723"/>
    </source>
</evidence>
<evidence type="ECO:0000313" key="12">
    <source>
        <dbReference type="Proteomes" id="UP000094527"/>
    </source>
</evidence>
<dbReference type="InterPro" id="IPR000718">
    <property type="entry name" value="Peptidase_M13"/>
</dbReference>
<comment type="subcellular location">
    <subcellularLocation>
        <location evidence="2">Cell membrane</location>
        <topology evidence="2">Single-pass type II membrane protein</topology>
    </subcellularLocation>
</comment>
<proteinExistence type="inferred from homology"/>
<dbReference type="InterPro" id="IPR042089">
    <property type="entry name" value="Peptidase_M13_dom_2"/>
</dbReference>
<keyword evidence="4" id="KW-0645">Protease</keyword>
<comment type="similarity">
    <text evidence="3">Belongs to the peptidase M13 family.</text>
</comment>
<keyword evidence="6" id="KW-0378">Hydrolase</keyword>
<dbReference type="InterPro" id="IPR018497">
    <property type="entry name" value="Peptidase_M13_C"/>
</dbReference>
<dbReference type="Pfam" id="PF01431">
    <property type="entry name" value="Peptidase_M13"/>
    <property type="match status" value="1"/>
</dbReference>
<dbReference type="OMA" id="PPRQGCM"/>
<dbReference type="GO" id="GO:0004222">
    <property type="term" value="F:metalloendopeptidase activity"/>
    <property type="evidence" value="ECO:0007669"/>
    <property type="project" value="InterPro"/>
</dbReference>
<keyword evidence="8" id="KW-0482">Metalloprotease</keyword>
<dbReference type="Gene3D" id="3.40.390.10">
    <property type="entry name" value="Collagenase (Catalytic Domain)"/>
    <property type="match status" value="1"/>
</dbReference>
<evidence type="ECO:0000256" key="3">
    <source>
        <dbReference type="ARBA" id="ARBA00007357"/>
    </source>
</evidence>
<dbReference type="PANTHER" id="PTHR11733:SF224">
    <property type="entry name" value="NEPRILYSIN-2"/>
    <property type="match status" value="1"/>
</dbReference>
<evidence type="ECO:0000313" key="11">
    <source>
        <dbReference type="EMBL" id="ODM94494.1"/>
    </source>
</evidence>
<keyword evidence="12" id="KW-1185">Reference proteome</keyword>
<dbReference type="GO" id="GO:0016485">
    <property type="term" value="P:protein processing"/>
    <property type="evidence" value="ECO:0007669"/>
    <property type="project" value="TreeGrafter"/>
</dbReference>
<accession>A0A1D2MNR7</accession>
<dbReference type="Gene3D" id="1.10.1380.10">
    <property type="entry name" value="Neutral endopeptidase , domain2"/>
    <property type="match status" value="1"/>
</dbReference>
<dbReference type="OrthoDB" id="6475849at2759"/>
<keyword evidence="7" id="KW-0862">Zinc</keyword>
<dbReference type="EMBL" id="LJIJ01000800">
    <property type="protein sequence ID" value="ODM94494.1"/>
    <property type="molecule type" value="Genomic_DNA"/>
</dbReference>
<gene>
    <name evidence="11" type="ORF">Ocin01_12182</name>
</gene>
<evidence type="ECO:0000256" key="1">
    <source>
        <dbReference type="ARBA" id="ARBA00001947"/>
    </source>
</evidence>
<organism evidence="11 12">
    <name type="scientific">Orchesella cincta</name>
    <name type="common">Springtail</name>
    <name type="synonym">Podura cincta</name>
    <dbReference type="NCBI Taxonomy" id="48709"/>
    <lineage>
        <taxon>Eukaryota</taxon>
        <taxon>Metazoa</taxon>
        <taxon>Ecdysozoa</taxon>
        <taxon>Arthropoda</taxon>
        <taxon>Hexapoda</taxon>
        <taxon>Collembola</taxon>
        <taxon>Entomobryomorpha</taxon>
        <taxon>Entomobryoidea</taxon>
        <taxon>Orchesellidae</taxon>
        <taxon>Orchesellinae</taxon>
        <taxon>Orchesella</taxon>
    </lineage>
</organism>
<evidence type="ECO:0000259" key="10">
    <source>
        <dbReference type="Pfam" id="PF05649"/>
    </source>
</evidence>
<comment type="cofactor">
    <cofactor evidence="1">
        <name>Zn(2+)</name>
        <dbReference type="ChEBI" id="CHEBI:29105"/>
    </cofactor>
</comment>
<dbReference type="PANTHER" id="PTHR11733">
    <property type="entry name" value="ZINC METALLOPROTEASE FAMILY M13 NEPRILYSIN-RELATED"/>
    <property type="match status" value="1"/>
</dbReference>
<dbReference type="PROSITE" id="PS51885">
    <property type="entry name" value="NEPRILYSIN"/>
    <property type="match status" value="1"/>
</dbReference>